<dbReference type="HOGENOM" id="CLU_3154871_0_0_3"/>
<dbReference type="EMBL" id="CAIO01000140">
    <property type="protein sequence ID" value="CCI23283.1"/>
    <property type="molecule type" value="Genomic_DNA"/>
</dbReference>
<sequence>MEKIIPQKNHIISEFQLFVDLKSIFDGQIFSNYLCSVNTHIQHVNQEK</sequence>
<accession>I4HMK9</accession>
<dbReference type="Proteomes" id="UP000004775">
    <property type="component" value="Unassembled WGS sequence"/>
</dbReference>
<proteinExistence type="predicted"/>
<evidence type="ECO:0000313" key="2">
    <source>
        <dbReference type="Proteomes" id="UP000004775"/>
    </source>
</evidence>
<reference evidence="1 2" key="1">
    <citation type="submission" date="2012-04" db="EMBL/GenBank/DDBJ databases">
        <authorList>
            <person name="Genoscope - CEA"/>
        </authorList>
    </citation>
    <scope>NUCLEOTIDE SEQUENCE [LARGE SCALE GENOMIC DNA]</scope>
    <source>
        <strain evidence="1 2">9809</strain>
    </source>
</reference>
<comment type="caution">
    <text evidence="1">The sequence shown here is derived from an EMBL/GenBank/DDBJ whole genome shotgun (WGS) entry which is preliminary data.</text>
</comment>
<organism evidence="1 2">
    <name type="scientific">Microcystis aeruginosa PCC 9809</name>
    <dbReference type="NCBI Taxonomy" id="1160285"/>
    <lineage>
        <taxon>Bacteria</taxon>
        <taxon>Bacillati</taxon>
        <taxon>Cyanobacteriota</taxon>
        <taxon>Cyanophyceae</taxon>
        <taxon>Oscillatoriophycideae</taxon>
        <taxon>Chroococcales</taxon>
        <taxon>Microcystaceae</taxon>
        <taxon>Microcystis</taxon>
    </lineage>
</organism>
<dbReference type="AlphaFoldDB" id="I4HMK9"/>
<gene>
    <name evidence="1" type="ORF">MICAH_2240006</name>
</gene>
<protein>
    <submittedName>
        <fullName evidence="1">Uncharacterized protein</fullName>
    </submittedName>
</protein>
<name>I4HMK9_MICAE</name>
<evidence type="ECO:0000313" key="1">
    <source>
        <dbReference type="EMBL" id="CCI23283.1"/>
    </source>
</evidence>